<evidence type="ECO:0000313" key="9">
    <source>
        <dbReference type="EMBL" id="RKN47196.1"/>
    </source>
</evidence>
<dbReference type="InterPro" id="IPR003594">
    <property type="entry name" value="HATPase_dom"/>
</dbReference>
<evidence type="ECO:0000259" key="8">
    <source>
        <dbReference type="Pfam" id="PF13581"/>
    </source>
</evidence>
<dbReference type="EC" id="2.7.13.3" evidence="2"/>
<keyword evidence="10" id="KW-1185">Reference proteome</keyword>
<keyword evidence="5 9" id="KW-0418">Kinase</keyword>
<sequence>MEREPMHIPAALVVCLAVGSAAAVLGAALWPRRRRHLAATTRRAEAAERELGEIRGRLAEAERRERLLTEEIGHLAGTRIPALATAARHSHVRLPGALHEELAHTEGGRALESLLEEAAAALAAERTRVDGAAQAAMRGATTKLQTMCYQLQTTVDELLHKYDDPDLAERLAALDYLNEQMLRRLQVTRVVCGAGAGLVRTKSQLHALVVGASSRIPSYERVRIDNHLAQPVAVADRAAEPVAIVVAELLANAVHHSHGTLPVEVSLHQAHNGAVVVINDAGIGMNAEEFEQARQLLTGSREIRLADLGDPPRSGFAAIGRLCHQYGIAVSLEPSHYAGVKAVLFVPGELLTVEEEERQPVPHAATPDLATPAVGPIAPPVRGPRAPRREPAADLDPAQFTGEAGGPPAAPAAPPAGVTGEPPHPAADEAGEAGEADGADAPDAAGAVSPRATDPATGELPALPQRRHRRPERPSAADLADLEDTLARDPEDAASRMGALQRGTARGRAEVAGDPTVDDSERQSR</sequence>
<evidence type="ECO:0000256" key="6">
    <source>
        <dbReference type="SAM" id="Coils"/>
    </source>
</evidence>
<gene>
    <name evidence="9" type="ORF">D7294_03240</name>
</gene>
<dbReference type="GO" id="GO:0004673">
    <property type="term" value="F:protein histidine kinase activity"/>
    <property type="evidence" value="ECO:0007669"/>
    <property type="project" value="UniProtKB-EC"/>
</dbReference>
<accession>A0A3A9ZIZ7</accession>
<dbReference type="GO" id="GO:0005886">
    <property type="term" value="C:plasma membrane"/>
    <property type="evidence" value="ECO:0007669"/>
    <property type="project" value="TreeGrafter"/>
</dbReference>
<organism evidence="9 10">
    <name type="scientific">Streptomyces hoynatensis</name>
    <dbReference type="NCBI Taxonomy" id="1141874"/>
    <lineage>
        <taxon>Bacteria</taxon>
        <taxon>Bacillati</taxon>
        <taxon>Actinomycetota</taxon>
        <taxon>Actinomycetes</taxon>
        <taxon>Kitasatosporales</taxon>
        <taxon>Streptomycetaceae</taxon>
        <taxon>Streptomyces</taxon>
    </lineage>
</organism>
<dbReference type="SUPFAM" id="SSF55874">
    <property type="entry name" value="ATPase domain of HSP90 chaperone/DNA topoisomerase II/histidine kinase"/>
    <property type="match status" value="1"/>
</dbReference>
<keyword evidence="4" id="KW-0808">Transferase</keyword>
<dbReference type="PANTHER" id="PTHR45436">
    <property type="entry name" value="SENSOR HISTIDINE KINASE YKOH"/>
    <property type="match status" value="1"/>
</dbReference>
<evidence type="ECO:0000256" key="4">
    <source>
        <dbReference type="ARBA" id="ARBA00022679"/>
    </source>
</evidence>
<evidence type="ECO:0000256" key="5">
    <source>
        <dbReference type="ARBA" id="ARBA00022777"/>
    </source>
</evidence>
<dbReference type="Proteomes" id="UP000272474">
    <property type="component" value="Unassembled WGS sequence"/>
</dbReference>
<evidence type="ECO:0000256" key="7">
    <source>
        <dbReference type="SAM" id="MobiDB-lite"/>
    </source>
</evidence>
<dbReference type="InterPro" id="IPR050428">
    <property type="entry name" value="TCS_sensor_his_kinase"/>
</dbReference>
<dbReference type="GO" id="GO:0000160">
    <property type="term" value="P:phosphorelay signal transduction system"/>
    <property type="evidence" value="ECO:0007669"/>
    <property type="project" value="TreeGrafter"/>
</dbReference>
<name>A0A3A9ZIZ7_9ACTN</name>
<comment type="catalytic activity">
    <reaction evidence="1">
        <text>ATP + protein L-histidine = ADP + protein N-phospho-L-histidine.</text>
        <dbReference type="EC" id="2.7.13.3"/>
    </reaction>
</comment>
<dbReference type="Pfam" id="PF13581">
    <property type="entry name" value="HATPase_c_2"/>
    <property type="match status" value="1"/>
</dbReference>
<reference evidence="9 10" key="1">
    <citation type="journal article" date="2014" name="Int. J. Syst. Evol. Microbiol.">
        <title>Streptomyces hoynatensis sp. nov., isolated from deep marine sediment.</title>
        <authorList>
            <person name="Veyisoglu A."/>
            <person name="Sahin N."/>
        </authorList>
    </citation>
    <scope>NUCLEOTIDE SEQUENCE [LARGE SCALE GENOMIC DNA]</scope>
    <source>
        <strain evidence="9 10">KCTC 29097</strain>
    </source>
</reference>
<feature type="domain" description="Histidine kinase/HSP90-like ATPase" evidence="8">
    <location>
        <begin position="227"/>
        <end position="290"/>
    </location>
</feature>
<dbReference type="Gene3D" id="3.30.565.10">
    <property type="entry name" value="Histidine kinase-like ATPase, C-terminal domain"/>
    <property type="match status" value="1"/>
</dbReference>
<feature type="coiled-coil region" evidence="6">
    <location>
        <begin position="37"/>
        <end position="71"/>
    </location>
</feature>
<dbReference type="InterPro" id="IPR036890">
    <property type="entry name" value="HATPase_C_sf"/>
</dbReference>
<proteinExistence type="predicted"/>
<keyword evidence="6" id="KW-0175">Coiled coil</keyword>
<evidence type="ECO:0000313" key="10">
    <source>
        <dbReference type="Proteomes" id="UP000272474"/>
    </source>
</evidence>
<dbReference type="PANTHER" id="PTHR45436:SF5">
    <property type="entry name" value="SENSOR HISTIDINE KINASE TRCS"/>
    <property type="match status" value="1"/>
</dbReference>
<feature type="compositionally biased region" description="Basic and acidic residues" evidence="7">
    <location>
        <begin position="485"/>
        <end position="494"/>
    </location>
</feature>
<feature type="compositionally biased region" description="Acidic residues" evidence="7">
    <location>
        <begin position="429"/>
        <end position="440"/>
    </location>
</feature>
<protein>
    <recommendedName>
        <fullName evidence="2">histidine kinase</fullName>
        <ecNumber evidence="2">2.7.13.3</ecNumber>
    </recommendedName>
</protein>
<dbReference type="AlphaFoldDB" id="A0A3A9ZIZ7"/>
<evidence type="ECO:0000256" key="1">
    <source>
        <dbReference type="ARBA" id="ARBA00000085"/>
    </source>
</evidence>
<keyword evidence="3" id="KW-0597">Phosphoprotein</keyword>
<feature type="region of interest" description="Disordered" evidence="7">
    <location>
        <begin position="356"/>
        <end position="525"/>
    </location>
</feature>
<evidence type="ECO:0000256" key="3">
    <source>
        <dbReference type="ARBA" id="ARBA00022553"/>
    </source>
</evidence>
<comment type="caution">
    <text evidence="9">The sequence shown here is derived from an EMBL/GenBank/DDBJ whole genome shotgun (WGS) entry which is preliminary data.</text>
</comment>
<dbReference type="EMBL" id="RBAL01000001">
    <property type="protein sequence ID" value="RKN47196.1"/>
    <property type="molecule type" value="Genomic_DNA"/>
</dbReference>
<evidence type="ECO:0000256" key="2">
    <source>
        <dbReference type="ARBA" id="ARBA00012438"/>
    </source>
</evidence>